<reference evidence="2" key="1">
    <citation type="submission" date="2023-06" db="EMBL/GenBank/DDBJ databases">
        <authorList>
            <consortium name="Lawrence Berkeley National Laboratory"/>
            <person name="Ahrendt S."/>
            <person name="Sahu N."/>
            <person name="Indic B."/>
            <person name="Wong-Bajracharya J."/>
            <person name="Merenyi Z."/>
            <person name="Ke H.-M."/>
            <person name="Monk M."/>
            <person name="Kocsube S."/>
            <person name="Drula E."/>
            <person name="Lipzen A."/>
            <person name="Balint B."/>
            <person name="Henrissat B."/>
            <person name="Andreopoulos B."/>
            <person name="Martin F.M."/>
            <person name="Harder C.B."/>
            <person name="Rigling D."/>
            <person name="Ford K.L."/>
            <person name="Foster G.D."/>
            <person name="Pangilinan J."/>
            <person name="Papanicolaou A."/>
            <person name="Barry K."/>
            <person name="LaButti K."/>
            <person name="Viragh M."/>
            <person name="Koriabine M."/>
            <person name="Yan M."/>
            <person name="Riley R."/>
            <person name="Champramary S."/>
            <person name="Plett K.L."/>
            <person name="Tsai I.J."/>
            <person name="Slot J."/>
            <person name="Sipos G."/>
            <person name="Plett J."/>
            <person name="Nagy L.G."/>
            <person name="Grigoriev I.V."/>
        </authorList>
    </citation>
    <scope>NUCLEOTIDE SEQUENCE</scope>
    <source>
        <strain evidence="2">HWK02</strain>
    </source>
</reference>
<proteinExistence type="predicted"/>
<dbReference type="Proteomes" id="UP001175228">
    <property type="component" value="Unassembled WGS sequence"/>
</dbReference>
<protein>
    <submittedName>
        <fullName evidence="2">Uncharacterized protein</fullName>
    </submittedName>
</protein>
<feature type="signal peptide" evidence="1">
    <location>
        <begin position="1"/>
        <end position="29"/>
    </location>
</feature>
<evidence type="ECO:0000313" key="3">
    <source>
        <dbReference type="Proteomes" id="UP001175228"/>
    </source>
</evidence>
<evidence type="ECO:0000256" key="1">
    <source>
        <dbReference type="SAM" id="SignalP"/>
    </source>
</evidence>
<dbReference type="EMBL" id="JAUEPU010000003">
    <property type="protein sequence ID" value="KAK0503615.1"/>
    <property type="molecule type" value="Genomic_DNA"/>
</dbReference>
<keyword evidence="1" id="KW-0732">Signal</keyword>
<keyword evidence="3" id="KW-1185">Reference proteome</keyword>
<name>A0AA39QKE7_9AGAR</name>
<gene>
    <name evidence="2" type="ORF">EDD18DRAFT_1098966</name>
</gene>
<dbReference type="AlphaFoldDB" id="A0AA39QKE7"/>
<sequence length="372" mass="40779">MESKRERVALTFSHLFFIMMLDWMHRALVELESKGLGFSVKTFPLPGLAYDTSSNYYETVFDGDLEDFWCELKGSYSVQIRVKTSARAHSEPTQERQDRALPAPKQPVAACSLLVPALNLRRLSVPSSIVPTFPAVMAPTADTIHECPTRASCSSRRTGGEGSGRKRCSAGTALEGAWGVLLLGQADGRVVVEGGGGVLKLGQAEGRNTDGRVVDEGGRGSGDVVEADGREGYCREGRRFGARGREIGQTGETSVEGRLAAKDVVEDDEQQASIRLIGRLVGFPAEDPLCPIWVRVTPHVSIVLPLLAASMVKHIKEAHKTSHHKVLTEYRGDKYCSQCQQSFYLLQEAWVFVILITSREHFFSCGFAEYLG</sequence>
<accession>A0AA39QKE7</accession>
<organism evidence="2 3">
    <name type="scientific">Armillaria luteobubalina</name>
    <dbReference type="NCBI Taxonomy" id="153913"/>
    <lineage>
        <taxon>Eukaryota</taxon>
        <taxon>Fungi</taxon>
        <taxon>Dikarya</taxon>
        <taxon>Basidiomycota</taxon>
        <taxon>Agaricomycotina</taxon>
        <taxon>Agaricomycetes</taxon>
        <taxon>Agaricomycetidae</taxon>
        <taxon>Agaricales</taxon>
        <taxon>Marasmiineae</taxon>
        <taxon>Physalacriaceae</taxon>
        <taxon>Armillaria</taxon>
    </lineage>
</organism>
<comment type="caution">
    <text evidence="2">The sequence shown here is derived from an EMBL/GenBank/DDBJ whole genome shotgun (WGS) entry which is preliminary data.</text>
</comment>
<feature type="chain" id="PRO_5041349795" evidence="1">
    <location>
        <begin position="30"/>
        <end position="372"/>
    </location>
</feature>
<evidence type="ECO:0000313" key="2">
    <source>
        <dbReference type="EMBL" id="KAK0503615.1"/>
    </source>
</evidence>